<accession>A0A084WJF3</accession>
<keyword evidence="3" id="KW-1185">Reference proteome</keyword>
<evidence type="ECO:0000313" key="2">
    <source>
        <dbReference type="EnsemblMetazoa" id="ASIC018618-PA"/>
    </source>
</evidence>
<protein>
    <submittedName>
        <fullName evidence="1 2">Run domain Beclin-1 interacting and cystein-rich containing protein-like protein</fullName>
    </submittedName>
</protein>
<dbReference type="VEuPathDB" id="VectorBase:ASIC018618"/>
<evidence type="ECO:0000313" key="3">
    <source>
        <dbReference type="Proteomes" id="UP000030765"/>
    </source>
</evidence>
<dbReference type="EMBL" id="ATLV01024023">
    <property type="status" value="NOT_ANNOTATED_CDS"/>
    <property type="molecule type" value="Genomic_DNA"/>
</dbReference>
<sequence length="116" mass="13201">MTLDNVAFELELLFYPFRCQRRRLCGFCLVCIHNFRRLQAVTPGCWRVKARQNALRRPAFVCVQFSVRSTPSHAVHVRECTVSRSLLMQMHRGLGSPVLDPFLPGPAGKSVSDVDQ</sequence>
<name>A0A084WJF3_ANOSI</name>
<organism evidence="1">
    <name type="scientific">Anopheles sinensis</name>
    <name type="common">Mosquito</name>
    <dbReference type="NCBI Taxonomy" id="74873"/>
    <lineage>
        <taxon>Eukaryota</taxon>
        <taxon>Metazoa</taxon>
        <taxon>Ecdysozoa</taxon>
        <taxon>Arthropoda</taxon>
        <taxon>Hexapoda</taxon>
        <taxon>Insecta</taxon>
        <taxon>Pterygota</taxon>
        <taxon>Neoptera</taxon>
        <taxon>Endopterygota</taxon>
        <taxon>Diptera</taxon>
        <taxon>Nematocera</taxon>
        <taxon>Culicoidea</taxon>
        <taxon>Culicidae</taxon>
        <taxon>Anophelinae</taxon>
        <taxon>Anopheles</taxon>
    </lineage>
</organism>
<evidence type="ECO:0000313" key="1">
    <source>
        <dbReference type="EMBL" id="KFB50347.1"/>
    </source>
</evidence>
<proteinExistence type="predicted"/>
<reference evidence="2" key="2">
    <citation type="submission" date="2020-05" db="UniProtKB">
        <authorList>
            <consortium name="EnsemblMetazoa"/>
        </authorList>
    </citation>
    <scope>IDENTIFICATION</scope>
</reference>
<dbReference type="EMBL" id="KE525348">
    <property type="protein sequence ID" value="KFB50347.1"/>
    <property type="molecule type" value="Genomic_DNA"/>
</dbReference>
<dbReference type="AlphaFoldDB" id="A0A084WJF3"/>
<reference evidence="1 3" key="1">
    <citation type="journal article" date="2014" name="BMC Genomics">
        <title>Genome sequence of Anopheles sinensis provides insight into genetics basis of mosquito competence for malaria parasites.</title>
        <authorList>
            <person name="Zhou D."/>
            <person name="Zhang D."/>
            <person name="Ding G."/>
            <person name="Shi L."/>
            <person name="Hou Q."/>
            <person name="Ye Y."/>
            <person name="Xu Y."/>
            <person name="Zhou H."/>
            <person name="Xiong C."/>
            <person name="Li S."/>
            <person name="Yu J."/>
            <person name="Hong S."/>
            <person name="Yu X."/>
            <person name="Zou P."/>
            <person name="Chen C."/>
            <person name="Chang X."/>
            <person name="Wang W."/>
            <person name="Lv Y."/>
            <person name="Sun Y."/>
            <person name="Ma L."/>
            <person name="Shen B."/>
            <person name="Zhu C."/>
        </authorList>
    </citation>
    <scope>NUCLEOTIDE SEQUENCE [LARGE SCALE GENOMIC DNA]</scope>
</reference>
<dbReference type="EnsemblMetazoa" id="ASIC018618-RA">
    <property type="protein sequence ID" value="ASIC018618-PA"/>
    <property type="gene ID" value="ASIC018618"/>
</dbReference>
<dbReference type="Proteomes" id="UP000030765">
    <property type="component" value="Unassembled WGS sequence"/>
</dbReference>
<gene>
    <name evidence="1" type="ORF">ZHAS_00018618</name>
</gene>